<dbReference type="InterPro" id="IPR029061">
    <property type="entry name" value="THDP-binding"/>
</dbReference>
<dbReference type="Pfam" id="PF02779">
    <property type="entry name" value="Transket_pyr"/>
    <property type="match status" value="1"/>
</dbReference>
<evidence type="ECO:0008006" key="7">
    <source>
        <dbReference type="Google" id="ProtNLM"/>
    </source>
</evidence>
<organism evidence="6">
    <name type="scientific">marine metagenome</name>
    <dbReference type="NCBI Taxonomy" id="408172"/>
    <lineage>
        <taxon>unclassified sequences</taxon>
        <taxon>metagenomes</taxon>
        <taxon>ecological metagenomes</taxon>
    </lineage>
</organism>
<evidence type="ECO:0000256" key="2">
    <source>
        <dbReference type="ARBA" id="ARBA00023002"/>
    </source>
</evidence>
<gene>
    <name evidence="6" type="ORF">METZ01_LOCUS472407</name>
</gene>
<accession>A0A383BIE1</accession>
<dbReference type="Pfam" id="PF02780">
    <property type="entry name" value="Transketolase_C"/>
    <property type="match status" value="1"/>
</dbReference>
<dbReference type="PANTHER" id="PTHR43257">
    <property type="entry name" value="PYRUVATE DEHYDROGENASE E1 COMPONENT BETA SUBUNIT"/>
    <property type="match status" value="1"/>
</dbReference>
<sequence length="238" mass="26061">IAMDQIVNQAAKNRYMFGGKNALPIVYRAACGAGISNAAQHTQSLEAWFTHVPGLKVVLPSNAYDAKGLLKSAIRDDNVVLFFEHKALYRERGHVPEGEYLVPLGVSDIKRSGHDVTLVTYSRQCQFALKAAEQLAEDGVEVEVIDLRTLYPLDLDPVIQSVQKTNRAMVVHEAVRFGGFGGEIASQIQEHAFDYLDAPVKRLGAAHSPVPFSEALEFASFPSVETITQGVRDLLQGI</sequence>
<dbReference type="FunFam" id="3.40.50.920:FF:000001">
    <property type="entry name" value="Pyruvate dehydrogenase E1 beta subunit"/>
    <property type="match status" value="1"/>
</dbReference>
<feature type="domain" description="Transketolase-like pyrimidine-binding" evidence="4">
    <location>
        <begin position="7"/>
        <end position="90"/>
    </location>
</feature>
<dbReference type="InterPro" id="IPR009014">
    <property type="entry name" value="Transketo_C/PFOR_II"/>
</dbReference>
<protein>
    <recommendedName>
        <fullName evidence="7">Alpha-ketoacid dehydrogenase subunit beta</fullName>
    </recommendedName>
</protein>
<dbReference type="SUPFAM" id="SSF52922">
    <property type="entry name" value="TK C-terminal domain-like"/>
    <property type="match status" value="1"/>
</dbReference>
<dbReference type="Gene3D" id="3.40.50.970">
    <property type="match status" value="1"/>
</dbReference>
<dbReference type="GO" id="GO:0016491">
    <property type="term" value="F:oxidoreductase activity"/>
    <property type="evidence" value="ECO:0007669"/>
    <property type="project" value="UniProtKB-KW"/>
</dbReference>
<evidence type="ECO:0000256" key="1">
    <source>
        <dbReference type="ARBA" id="ARBA00001964"/>
    </source>
</evidence>
<evidence type="ECO:0000259" key="4">
    <source>
        <dbReference type="Pfam" id="PF02779"/>
    </source>
</evidence>
<keyword evidence="3" id="KW-0786">Thiamine pyrophosphate</keyword>
<keyword evidence="2" id="KW-0560">Oxidoreductase</keyword>
<evidence type="ECO:0000313" key="6">
    <source>
        <dbReference type="EMBL" id="SVE19553.1"/>
    </source>
</evidence>
<dbReference type="PANTHER" id="PTHR43257:SF2">
    <property type="entry name" value="PYRUVATE DEHYDROGENASE E1 COMPONENT SUBUNIT BETA"/>
    <property type="match status" value="1"/>
</dbReference>
<dbReference type="SUPFAM" id="SSF52518">
    <property type="entry name" value="Thiamin diphosphate-binding fold (THDP-binding)"/>
    <property type="match status" value="1"/>
</dbReference>
<feature type="non-terminal residue" evidence="6">
    <location>
        <position position="1"/>
    </location>
</feature>
<dbReference type="EMBL" id="UINC01200595">
    <property type="protein sequence ID" value="SVE19553.1"/>
    <property type="molecule type" value="Genomic_DNA"/>
</dbReference>
<name>A0A383BIE1_9ZZZZ</name>
<dbReference type="Gene3D" id="3.40.50.920">
    <property type="match status" value="1"/>
</dbReference>
<comment type="cofactor">
    <cofactor evidence="1">
        <name>thiamine diphosphate</name>
        <dbReference type="ChEBI" id="CHEBI:58937"/>
    </cofactor>
</comment>
<feature type="domain" description="Transketolase C-terminal" evidence="5">
    <location>
        <begin position="108"/>
        <end position="227"/>
    </location>
</feature>
<evidence type="ECO:0000256" key="3">
    <source>
        <dbReference type="ARBA" id="ARBA00023052"/>
    </source>
</evidence>
<dbReference type="InterPro" id="IPR033248">
    <property type="entry name" value="Transketolase_C"/>
</dbReference>
<dbReference type="AlphaFoldDB" id="A0A383BIE1"/>
<dbReference type="InterPro" id="IPR005475">
    <property type="entry name" value="Transketolase-like_Pyr-bd"/>
</dbReference>
<proteinExistence type="predicted"/>
<evidence type="ECO:0000259" key="5">
    <source>
        <dbReference type="Pfam" id="PF02780"/>
    </source>
</evidence>
<reference evidence="6" key="1">
    <citation type="submission" date="2018-05" db="EMBL/GenBank/DDBJ databases">
        <authorList>
            <person name="Lanie J.A."/>
            <person name="Ng W.-L."/>
            <person name="Kazmierczak K.M."/>
            <person name="Andrzejewski T.M."/>
            <person name="Davidsen T.M."/>
            <person name="Wayne K.J."/>
            <person name="Tettelin H."/>
            <person name="Glass J.I."/>
            <person name="Rusch D."/>
            <person name="Podicherti R."/>
            <person name="Tsui H.-C.T."/>
            <person name="Winkler M.E."/>
        </authorList>
    </citation>
    <scope>NUCLEOTIDE SEQUENCE</scope>
</reference>